<name>A0A412PIN6_9FIRM</name>
<sequence length="155" mass="18239">MDKIVYIAILVILGIFCIVKMFSPSVGLTYTLKTIALDDYDISKLKENTLGELRCTVKTRRKFILPTEMDLWSEVNLFENGILLKRNKEKRIIFFHELFAIRPYVINSLFTKAKYFGYELILRNGEKINIESNNLPMLDEFTEKLYRILSSKREV</sequence>
<keyword evidence="1" id="KW-0472">Membrane</keyword>
<proteinExistence type="predicted"/>
<feature type="transmembrane region" description="Helical" evidence="1">
    <location>
        <begin position="6"/>
        <end position="23"/>
    </location>
</feature>
<protein>
    <submittedName>
        <fullName evidence="2">Uncharacterized protein</fullName>
    </submittedName>
</protein>
<organism evidence="2 3">
    <name type="scientific">Solobacterium moorei</name>
    <dbReference type="NCBI Taxonomy" id="102148"/>
    <lineage>
        <taxon>Bacteria</taxon>
        <taxon>Bacillati</taxon>
        <taxon>Bacillota</taxon>
        <taxon>Erysipelotrichia</taxon>
        <taxon>Erysipelotrichales</taxon>
        <taxon>Erysipelotrichaceae</taxon>
        <taxon>Solobacterium</taxon>
    </lineage>
</organism>
<keyword evidence="1" id="KW-0812">Transmembrane</keyword>
<evidence type="ECO:0000313" key="2">
    <source>
        <dbReference type="EMBL" id="RGT58019.1"/>
    </source>
</evidence>
<keyword evidence="1" id="KW-1133">Transmembrane helix</keyword>
<accession>A0A412PIN6</accession>
<dbReference type="AlphaFoldDB" id="A0A412PIN6"/>
<reference evidence="2 3" key="1">
    <citation type="submission" date="2018-08" db="EMBL/GenBank/DDBJ databases">
        <title>A genome reference for cultivated species of the human gut microbiota.</title>
        <authorList>
            <person name="Zou Y."/>
            <person name="Xue W."/>
            <person name="Luo G."/>
        </authorList>
    </citation>
    <scope>NUCLEOTIDE SEQUENCE [LARGE SCALE GENOMIC DNA]</scope>
    <source>
        <strain evidence="2 3">AF18-46</strain>
    </source>
</reference>
<evidence type="ECO:0000256" key="1">
    <source>
        <dbReference type="SAM" id="Phobius"/>
    </source>
</evidence>
<gene>
    <name evidence="2" type="ORF">DWX20_02950</name>
</gene>
<dbReference type="Proteomes" id="UP000284731">
    <property type="component" value="Unassembled WGS sequence"/>
</dbReference>
<comment type="caution">
    <text evidence="2">The sequence shown here is derived from an EMBL/GenBank/DDBJ whole genome shotgun (WGS) entry which is preliminary data.</text>
</comment>
<dbReference type="EMBL" id="QRWX01000001">
    <property type="protein sequence ID" value="RGT58019.1"/>
    <property type="molecule type" value="Genomic_DNA"/>
</dbReference>
<dbReference type="RefSeq" id="WP_118764424.1">
    <property type="nucleotide sequence ID" value="NZ_CABJCF010000001.1"/>
</dbReference>
<evidence type="ECO:0000313" key="3">
    <source>
        <dbReference type="Proteomes" id="UP000284731"/>
    </source>
</evidence>